<dbReference type="GO" id="GO:0020037">
    <property type="term" value="F:heme binding"/>
    <property type="evidence" value="ECO:0007669"/>
    <property type="project" value="InterPro"/>
</dbReference>
<keyword evidence="2 4" id="KW-0479">Metal-binding</keyword>
<feature type="compositionally biased region" description="Acidic residues" evidence="5">
    <location>
        <begin position="289"/>
        <end position="302"/>
    </location>
</feature>
<sequence>TETTPFHWRGDRPQLIDFNGAFVSLMGRESQLFDYEFADLESFIFSLAYPPNPYRNLDGSLSDGNGGPSAEKGSFLFQFGGLFGGIECTGCHTLPHGQNGVIIPAMIFNGEQDLDVPQLQNLYEKRGFDEHATQNVRGFGYTHDGAMGSIDEFLDAPRFNFERPEDRLDVIAYLMQFDTGVHAAVGAQWTMDGTNEAEGLDRIETIVDASLVGPIGVIAKGRDGSGDARGWTLEAGFWRPDRESEETMSLSELLALAGPGHELTFTAVYPGTERRLGIDRDLDGYLDRDEIDMGTDPGDPEDPGTGPSPSGLEDGGLEIAGRLEFEPIWPNPARGAARIAYTVPAPNSVSIDIHDVMGRRLRSESFAAPAGRHEFVWDLHGDDHELVPSGLYFVRVTAGGAQKTQRVVVGR</sequence>
<dbReference type="AlphaFoldDB" id="A0A956NI44"/>
<evidence type="ECO:0000256" key="5">
    <source>
        <dbReference type="SAM" id="MobiDB-lite"/>
    </source>
</evidence>
<keyword evidence="1 4" id="KW-0349">Heme</keyword>
<dbReference type="Proteomes" id="UP000739538">
    <property type="component" value="Unassembled WGS sequence"/>
</dbReference>
<dbReference type="PROSITE" id="PS51007">
    <property type="entry name" value="CYTC"/>
    <property type="match status" value="1"/>
</dbReference>
<evidence type="ECO:0000256" key="1">
    <source>
        <dbReference type="ARBA" id="ARBA00022617"/>
    </source>
</evidence>
<evidence type="ECO:0000259" key="6">
    <source>
        <dbReference type="PROSITE" id="PS51007"/>
    </source>
</evidence>
<dbReference type="InterPro" id="IPR009056">
    <property type="entry name" value="Cyt_c-like_dom"/>
</dbReference>
<dbReference type="SUPFAM" id="SSF46626">
    <property type="entry name" value="Cytochrome c"/>
    <property type="match status" value="1"/>
</dbReference>
<accession>A0A956NI44</accession>
<protein>
    <submittedName>
        <fullName evidence="7">T9SS type A sorting domain-containing protein</fullName>
    </submittedName>
</protein>
<reference evidence="7" key="2">
    <citation type="journal article" date="2021" name="Microbiome">
        <title>Successional dynamics and alternative stable states in a saline activated sludge microbial community over 9 years.</title>
        <authorList>
            <person name="Wang Y."/>
            <person name="Ye J."/>
            <person name="Ju F."/>
            <person name="Liu L."/>
            <person name="Boyd J.A."/>
            <person name="Deng Y."/>
            <person name="Parks D.H."/>
            <person name="Jiang X."/>
            <person name="Yin X."/>
            <person name="Woodcroft B.J."/>
            <person name="Tyson G.W."/>
            <person name="Hugenholtz P."/>
            <person name="Polz M.F."/>
            <person name="Zhang T."/>
        </authorList>
    </citation>
    <scope>NUCLEOTIDE SEQUENCE</scope>
    <source>
        <strain evidence="7">HKST-UBA02</strain>
    </source>
</reference>
<evidence type="ECO:0000313" key="8">
    <source>
        <dbReference type="Proteomes" id="UP000739538"/>
    </source>
</evidence>
<dbReference type="InterPro" id="IPR026444">
    <property type="entry name" value="Secre_tail"/>
</dbReference>
<dbReference type="NCBIfam" id="TIGR04183">
    <property type="entry name" value="Por_Secre_tail"/>
    <property type="match status" value="1"/>
</dbReference>
<proteinExistence type="predicted"/>
<dbReference type="GO" id="GO:0046872">
    <property type="term" value="F:metal ion binding"/>
    <property type="evidence" value="ECO:0007669"/>
    <property type="project" value="UniProtKB-KW"/>
</dbReference>
<evidence type="ECO:0000313" key="7">
    <source>
        <dbReference type="EMBL" id="MCA9759384.1"/>
    </source>
</evidence>
<name>A0A956NI44_UNCEI</name>
<dbReference type="InterPro" id="IPR036909">
    <property type="entry name" value="Cyt_c-like_dom_sf"/>
</dbReference>
<evidence type="ECO:0000256" key="4">
    <source>
        <dbReference type="PROSITE-ProRule" id="PRU00433"/>
    </source>
</evidence>
<dbReference type="EMBL" id="JAGQHS010000330">
    <property type="protein sequence ID" value="MCA9759384.1"/>
    <property type="molecule type" value="Genomic_DNA"/>
</dbReference>
<reference evidence="7" key="1">
    <citation type="submission" date="2020-04" db="EMBL/GenBank/DDBJ databases">
        <authorList>
            <person name="Zhang T."/>
        </authorList>
    </citation>
    <scope>NUCLEOTIDE SEQUENCE</scope>
    <source>
        <strain evidence="7">HKST-UBA02</strain>
    </source>
</reference>
<feature type="region of interest" description="Disordered" evidence="5">
    <location>
        <begin position="287"/>
        <end position="316"/>
    </location>
</feature>
<gene>
    <name evidence="7" type="ORF">KDA27_26560</name>
</gene>
<comment type="caution">
    <text evidence="7">The sequence shown here is derived from an EMBL/GenBank/DDBJ whole genome shotgun (WGS) entry which is preliminary data.</text>
</comment>
<keyword evidence="3 4" id="KW-0408">Iron</keyword>
<evidence type="ECO:0000256" key="2">
    <source>
        <dbReference type="ARBA" id="ARBA00022723"/>
    </source>
</evidence>
<feature type="non-terminal residue" evidence="7">
    <location>
        <position position="1"/>
    </location>
</feature>
<evidence type="ECO:0000256" key="3">
    <source>
        <dbReference type="ARBA" id="ARBA00023004"/>
    </source>
</evidence>
<organism evidence="7 8">
    <name type="scientific">Eiseniibacteriota bacterium</name>
    <dbReference type="NCBI Taxonomy" id="2212470"/>
    <lineage>
        <taxon>Bacteria</taxon>
        <taxon>Candidatus Eiseniibacteriota</taxon>
    </lineage>
</organism>
<dbReference type="Gene3D" id="2.60.40.4070">
    <property type="match status" value="1"/>
</dbReference>
<feature type="domain" description="Cytochrome c" evidence="6">
    <location>
        <begin position="68"/>
        <end position="178"/>
    </location>
</feature>
<dbReference type="GO" id="GO:0009055">
    <property type="term" value="F:electron transfer activity"/>
    <property type="evidence" value="ECO:0007669"/>
    <property type="project" value="InterPro"/>
</dbReference>